<dbReference type="EMBL" id="HF935253">
    <property type="protein sequence ID" value="CCX05404.1"/>
    <property type="molecule type" value="Genomic_DNA"/>
</dbReference>
<name>U4L093_PYROM</name>
<proteinExistence type="predicted"/>
<gene>
    <name evidence="1" type="ORF">PCON_04991</name>
</gene>
<evidence type="ECO:0000313" key="2">
    <source>
        <dbReference type="Proteomes" id="UP000018144"/>
    </source>
</evidence>
<organism evidence="1 2">
    <name type="scientific">Pyronema omphalodes (strain CBS 100304)</name>
    <name type="common">Pyronema confluens</name>
    <dbReference type="NCBI Taxonomy" id="1076935"/>
    <lineage>
        <taxon>Eukaryota</taxon>
        <taxon>Fungi</taxon>
        <taxon>Dikarya</taxon>
        <taxon>Ascomycota</taxon>
        <taxon>Pezizomycotina</taxon>
        <taxon>Pezizomycetes</taxon>
        <taxon>Pezizales</taxon>
        <taxon>Pyronemataceae</taxon>
        <taxon>Pyronema</taxon>
    </lineage>
</organism>
<sequence length="108" mass="12295">MSNFMNDNRRRSKTYSQHILNTQIPNNNHIFYQQNIMSSHAQVVPGYYITPPQDEFNNSFDAPESSQEALYPSSPYTGFEPVQSLESVQSLFIPSIPMTLSVEGFSVI</sequence>
<accession>U4L093</accession>
<keyword evidence="2" id="KW-1185">Reference proteome</keyword>
<dbReference type="Proteomes" id="UP000018144">
    <property type="component" value="Unassembled WGS sequence"/>
</dbReference>
<evidence type="ECO:0000313" key="1">
    <source>
        <dbReference type="EMBL" id="CCX05404.1"/>
    </source>
</evidence>
<dbReference type="AlphaFoldDB" id="U4L093"/>
<reference evidence="1 2" key="1">
    <citation type="journal article" date="2013" name="PLoS Genet.">
        <title>The genome and development-dependent transcriptomes of Pyronema confluens: a window into fungal evolution.</title>
        <authorList>
            <person name="Traeger S."/>
            <person name="Altegoer F."/>
            <person name="Freitag M."/>
            <person name="Gabaldon T."/>
            <person name="Kempken F."/>
            <person name="Kumar A."/>
            <person name="Marcet-Houben M."/>
            <person name="Poggeler S."/>
            <person name="Stajich J.E."/>
            <person name="Nowrousian M."/>
        </authorList>
    </citation>
    <scope>NUCLEOTIDE SEQUENCE [LARGE SCALE GENOMIC DNA]</scope>
    <source>
        <strain evidence="2">CBS 100304</strain>
        <tissue evidence="1">Vegetative mycelium</tissue>
    </source>
</reference>
<protein>
    <submittedName>
        <fullName evidence="1">Uncharacterized protein</fullName>
    </submittedName>
</protein>